<dbReference type="Pfam" id="PF10469">
    <property type="entry name" value="AKAP7_NLS"/>
    <property type="match status" value="1"/>
</dbReference>
<dbReference type="EMBL" id="CAJNOM010000033">
    <property type="protein sequence ID" value="CAF0866171.1"/>
    <property type="molecule type" value="Genomic_DNA"/>
</dbReference>
<name>A0A813PLB1_9BILA</name>
<comment type="caution">
    <text evidence="3">The sequence shown here is derived from an EMBL/GenBank/DDBJ whole genome shotgun (WGS) entry which is preliminary data.</text>
</comment>
<dbReference type="SUPFAM" id="SSF54495">
    <property type="entry name" value="UBC-like"/>
    <property type="match status" value="1"/>
</dbReference>
<evidence type="ECO:0000313" key="3">
    <source>
        <dbReference type="EMBL" id="CAF0757021.1"/>
    </source>
</evidence>
<feature type="compositionally biased region" description="Low complexity" evidence="1">
    <location>
        <begin position="122"/>
        <end position="147"/>
    </location>
</feature>
<reference evidence="3" key="1">
    <citation type="submission" date="2021-02" db="EMBL/GenBank/DDBJ databases">
        <authorList>
            <person name="Nowell W R."/>
        </authorList>
    </citation>
    <scope>NUCLEOTIDE SEQUENCE</scope>
</reference>
<accession>A0A813PLB1</accession>
<evidence type="ECO:0000259" key="2">
    <source>
        <dbReference type="PROSITE" id="PS50908"/>
    </source>
</evidence>
<dbReference type="Gene3D" id="3.90.1140.10">
    <property type="entry name" value="Cyclic phosphodiesterase"/>
    <property type="match status" value="1"/>
</dbReference>
<dbReference type="Proteomes" id="UP000663832">
    <property type="component" value="Unassembled WGS sequence"/>
</dbReference>
<dbReference type="InterPro" id="IPR042653">
    <property type="entry name" value="Leng9"/>
</dbReference>
<gene>
    <name evidence="3" type="ORF">BJG266_LOCUS2788</name>
    <name evidence="4" type="ORF">QVE165_LOCUS7644</name>
</gene>
<proteinExistence type="predicted"/>
<dbReference type="PROSITE" id="PS50908">
    <property type="entry name" value="RWD"/>
    <property type="match status" value="1"/>
</dbReference>
<evidence type="ECO:0000256" key="1">
    <source>
        <dbReference type="SAM" id="MobiDB-lite"/>
    </source>
</evidence>
<dbReference type="OrthoDB" id="10263155at2759"/>
<dbReference type="PANTHER" id="PTHR46729">
    <property type="entry name" value="LEUKOCYTE RECEPTOR CLUSTER MEMBER 9"/>
    <property type="match status" value="1"/>
</dbReference>
<keyword evidence="5" id="KW-1185">Reference proteome</keyword>
<dbReference type="SMART" id="SM00591">
    <property type="entry name" value="RWD"/>
    <property type="match status" value="1"/>
</dbReference>
<dbReference type="InterPro" id="IPR009097">
    <property type="entry name" value="Cyclic_Pdiesterase"/>
</dbReference>
<sequence>MATTTENTSISVGQEEEINSLRDYFKDNIRILSSIGQFSYILKIRADQYDVSLTLQLDKSYPTKAPEIMITAPRLTPDQILLVQQLLQSYSETLLNQAMILSIYSRLLKWFDENNIQTLTVNTNNNNNNSSNNNNNNNNNNNTINNNASVSPIPRSPTNGKFVSPFVSTTNHNKTLQTDEHEHEHIKKCSMKTAEDVLSRIECDNRLDKRYIRVGYIDHCHGLQEKPFNDFDLLTINDRNTNLLSPSKYRIQYFKYNNEIIWDKESKIDLIFGSTSNQQTINDLIKRHENLIETKNSQDEKPMDIDPILSTKRYLTLTDSLYKPNYLLSIPITDPSLISHYITYREHLLSLYPSLSSSSSHILSIDPHYLYLTLLTLRLESSLQIEQCILALKRIQEEIHYHCSYPERIYLEFNGIDTFHNKTLFIKCQQNTRLENLRTLIIERLCEQQQKQKMNEIFFAGNYQEFIPHITLLKSKRKSSSIYSNETNEIYFGKQLIDALQLSSINTNENEQQKNHCIFKLDLS</sequence>
<dbReference type="InterPro" id="IPR006575">
    <property type="entry name" value="RWD_dom"/>
</dbReference>
<dbReference type="InterPro" id="IPR040459">
    <property type="entry name" value="MJ1316"/>
</dbReference>
<feature type="domain" description="RWD" evidence="2">
    <location>
        <begin position="16"/>
        <end position="114"/>
    </location>
</feature>
<evidence type="ECO:0000313" key="5">
    <source>
        <dbReference type="Proteomes" id="UP000663832"/>
    </source>
</evidence>
<feature type="region of interest" description="Disordered" evidence="1">
    <location>
        <begin position="122"/>
        <end position="156"/>
    </location>
</feature>
<dbReference type="InterPro" id="IPR016135">
    <property type="entry name" value="UBQ-conjugating_enzyme/RWD"/>
</dbReference>
<evidence type="ECO:0000313" key="4">
    <source>
        <dbReference type="EMBL" id="CAF0866171.1"/>
    </source>
</evidence>
<protein>
    <recommendedName>
        <fullName evidence="2">RWD domain-containing protein</fullName>
    </recommendedName>
</protein>
<dbReference type="Proteomes" id="UP000663877">
    <property type="component" value="Unassembled WGS sequence"/>
</dbReference>
<dbReference type="Gene3D" id="3.10.110.10">
    <property type="entry name" value="Ubiquitin Conjugating Enzyme"/>
    <property type="match status" value="1"/>
</dbReference>
<organism evidence="3 6">
    <name type="scientific">Adineta steineri</name>
    <dbReference type="NCBI Taxonomy" id="433720"/>
    <lineage>
        <taxon>Eukaryota</taxon>
        <taxon>Metazoa</taxon>
        <taxon>Spiralia</taxon>
        <taxon>Gnathifera</taxon>
        <taxon>Rotifera</taxon>
        <taxon>Eurotatoria</taxon>
        <taxon>Bdelloidea</taxon>
        <taxon>Adinetida</taxon>
        <taxon>Adinetidae</taxon>
        <taxon>Adineta</taxon>
    </lineage>
</organism>
<dbReference type="EMBL" id="CAJNOI010000006">
    <property type="protein sequence ID" value="CAF0757021.1"/>
    <property type="molecule type" value="Genomic_DNA"/>
</dbReference>
<dbReference type="Pfam" id="PF05773">
    <property type="entry name" value="RWD"/>
    <property type="match status" value="1"/>
</dbReference>
<dbReference type="AlphaFoldDB" id="A0A813PLB1"/>
<dbReference type="PANTHER" id="PTHR46729:SF1">
    <property type="entry name" value="LEUKOCYTE RECEPTOR CLUSTER MEMBER 9"/>
    <property type="match status" value="1"/>
</dbReference>
<dbReference type="InterPro" id="IPR019510">
    <property type="entry name" value="AKAP7-like_phosphoesterase"/>
</dbReference>
<dbReference type="SUPFAM" id="SSF55144">
    <property type="entry name" value="LigT-like"/>
    <property type="match status" value="1"/>
</dbReference>
<dbReference type="Pfam" id="PF04457">
    <property type="entry name" value="MJ1316"/>
    <property type="match status" value="1"/>
</dbReference>
<evidence type="ECO:0000313" key="6">
    <source>
        <dbReference type="Proteomes" id="UP000663877"/>
    </source>
</evidence>